<dbReference type="Pfam" id="PF16561">
    <property type="entry name" value="AMPK1_CBM"/>
    <property type="match status" value="1"/>
</dbReference>
<reference evidence="4" key="1">
    <citation type="submission" date="2021-01" db="EMBL/GenBank/DDBJ databases">
        <authorList>
            <person name="Eckstrom K.M.E."/>
        </authorList>
    </citation>
    <scope>NUCLEOTIDE SEQUENCE</scope>
    <source>
        <strain evidence="4">UVCC 0001</strain>
    </source>
</reference>
<keyword evidence="5" id="KW-1185">Reference proteome</keyword>
<gene>
    <name evidence="4" type="ORF">QBZ16_004693</name>
</gene>
<dbReference type="InterPro" id="IPR032640">
    <property type="entry name" value="AMPK1_CBM"/>
</dbReference>
<dbReference type="SMART" id="SM01010">
    <property type="entry name" value="AMPKBI"/>
    <property type="match status" value="1"/>
</dbReference>
<dbReference type="InterPro" id="IPR006828">
    <property type="entry name" value="ASC_dom"/>
</dbReference>
<comment type="caution">
    <text evidence="4">The sequence shown here is derived from an EMBL/GenBank/DDBJ whole genome shotgun (WGS) entry which is preliminary data.</text>
</comment>
<organism evidence="4 5">
    <name type="scientific">Prototheca wickerhamii</name>
    <dbReference type="NCBI Taxonomy" id="3111"/>
    <lineage>
        <taxon>Eukaryota</taxon>
        <taxon>Viridiplantae</taxon>
        <taxon>Chlorophyta</taxon>
        <taxon>core chlorophytes</taxon>
        <taxon>Trebouxiophyceae</taxon>
        <taxon>Chlorellales</taxon>
        <taxon>Chlorellaceae</taxon>
        <taxon>Prototheca</taxon>
    </lineage>
</organism>
<feature type="region of interest" description="Disordered" evidence="2">
    <location>
        <begin position="264"/>
        <end position="318"/>
    </location>
</feature>
<feature type="domain" description="Association with the SNF1 complex (ASC)" evidence="3">
    <location>
        <begin position="167"/>
        <end position="256"/>
    </location>
</feature>
<protein>
    <recommendedName>
        <fullName evidence="3">Association with the SNF1 complex (ASC) domain-containing protein</fullName>
    </recommendedName>
</protein>
<dbReference type="CDD" id="cd02859">
    <property type="entry name" value="E_set_AMPKbeta_like_N"/>
    <property type="match status" value="1"/>
</dbReference>
<evidence type="ECO:0000256" key="1">
    <source>
        <dbReference type="ARBA" id="ARBA00010926"/>
    </source>
</evidence>
<sequence length="318" mass="34109">MGQTHGKPGRSAAEGDGYPSPEGGVTSPFAPGSPLVYSPQMPMEPFAGRMDSYRAGVSHAEFAGWSAQPKVVPTILTWSHGGHHVELEGSWDDWSQRQAMQQTGKEFTLVKLLLPGIYQYKFIVDGMWRHDPALPSMFDDQGNVNNVLEVQEYVPEMLDSLAGFEPPPSPPASYNCPAPTADDTAKEPPTMPPQLQLSLLNVPPSLDPVAALPRPQHVILDHLYLQRAASGTTALVLGVTRRFRSKYITVVVYKPRRRRAAGAAEGLSAAAPASSASGARPAPQRGGPSAPMDMRGRSQGHPEVSSSAPPGDYQVPGF</sequence>
<dbReference type="EMBL" id="JASFZW010000007">
    <property type="protein sequence ID" value="KAK2077060.1"/>
    <property type="molecule type" value="Genomic_DNA"/>
</dbReference>
<dbReference type="InterPro" id="IPR037256">
    <property type="entry name" value="ASC_dom_sf"/>
</dbReference>
<dbReference type="SUPFAM" id="SSF81296">
    <property type="entry name" value="E set domains"/>
    <property type="match status" value="1"/>
</dbReference>
<name>A0AAD9II80_PROWI</name>
<proteinExistence type="inferred from homology"/>
<dbReference type="InterPro" id="IPR013783">
    <property type="entry name" value="Ig-like_fold"/>
</dbReference>
<dbReference type="Gene3D" id="2.60.40.10">
    <property type="entry name" value="Immunoglobulins"/>
    <property type="match status" value="1"/>
</dbReference>
<evidence type="ECO:0000259" key="3">
    <source>
        <dbReference type="SMART" id="SM01010"/>
    </source>
</evidence>
<comment type="similarity">
    <text evidence="1">Belongs to the 5'-AMP-activated protein kinase beta subunit family.</text>
</comment>
<dbReference type="AlphaFoldDB" id="A0AAD9II80"/>
<dbReference type="Proteomes" id="UP001255856">
    <property type="component" value="Unassembled WGS sequence"/>
</dbReference>
<accession>A0AAD9II80</accession>
<evidence type="ECO:0000256" key="2">
    <source>
        <dbReference type="SAM" id="MobiDB-lite"/>
    </source>
</evidence>
<feature type="region of interest" description="Disordered" evidence="2">
    <location>
        <begin position="165"/>
        <end position="191"/>
    </location>
</feature>
<dbReference type="PANTHER" id="PTHR46316">
    <property type="entry name" value="SNF1-RELATED PROTEIN KINASE REGULATORY SUBUNIT BETA-1"/>
    <property type="match status" value="1"/>
</dbReference>
<dbReference type="Pfam" id="PF04739">
    <property type="entry name" value="AMPKBI"/>
    <property type="match status" value="1"/>
</dbReference>
<evidence type="ECO:0000313" key="5">
    <source>
        <dbReference type="Proteomes" id="UP001255856"/>
    </source>
</evidence>
<dbReference type="Gene3D" id="6.20.250.60">
    <property type="match status" value="1"/>
</dbReference>
<dbReference type="SUPFAM" id="SSF160219">
    <property type="entry name" value="AMPKBI-like"/>
    <property type="match status" value="1"/>
</dbReference>
<evidence type="ECO:0000313" key="4">
    <source>
        <dbReference type="EMBL" id="KAK2077060.1"/>
    </source>
</evidence>
<dbReference type="GO" id="GO:0005737">
    <property type="term" value="C:cytoplasm"/>
    <property type="evidence" value="ECO:0007669"/>
    <property type="project" value="UniProtKB-ARBA"/>
</dbReference>
<dbReference type="PANTHER" id="PTHR46316:SF2">
    <property type="entry name" value="SNF1-RELATED PROTEIN KINASE REGULATORY SUBUNIT BETA-2"/>
    <property type="match status" value="1"/>
</dbReference>
<feature type="compositionally biased region" description="Low complexity" evidence="2">
    <location>
        <begin position="264"/>
        <end position="283"/>
    </location>
</feature>
<dbReference type="InterPro" id="IPR014756">
    <property type="entry name" value="Ig_E-set"/>
</dbReference>
<feature type="region of interest" description="Disordered" evidence="2">
    <location>
        <begin position="1"/>
        <end position="34"/>
    </location>
</feature>
<dbReference type="InterPro" id="IPR043554">
    <property type="entry name" value="KINB"/>
</dbReference>